<dbReference type="InterPro" id="IPR050397">
    <property type="entry name" value="Env_Response_Regulators"/>
</dbReference>
<dbReference type="RefSeq" id="WP_096364343.1">
    <property type="nucleotide sequence ID" value="NZ_AP018052.1"/>
</dbReference>
<dbReference type="SMART" id="SM00419">
    <property type="entry name" value="HTH_CRP"/>
    <property type="match status" value="1"/>
</dbReference>
<dbReference type="SUPFAM" id="SSF51206">
    <property type="entry name" value="cAMP-binding domain-like"/>
    <property type="match status" value="1"/>
</dbReference>
<dbReference type="InterPro" id="IPR012318">
    <property type="entry name" value="HTH_CRP"/>
</dbReference>
<feature type="domain" description="Cyclic nucleotide-binding" evidence="4">
    <location>
        <begin position="14"/>
        <end position="135"/>
    </location>
</feature>
<dbReference type="GO" id="GO:0003700">
    <property type="term" value="F:DNA-binding transcription factor activity"/>
    <property type="evidence" value="ECO:0007669"/>
    <property type="project" value="TreeGrafter"/>
</dbReference>
<dbReference type="Pfam" id="PF13545">
    <property type="entry name" value="HTH_Crp_2"/>
    <property type="match status" value="1"/>
</dbReference>
<dbReference type="CDD" id="cd00038">
    <property type="entry name" value="CAP_ED"/>
    <property type="match status" value="1"/>
</dbReference>
<dbReference type="AlphaFoldDB" id="A0A1Z4VNR8"/>
<dbReference type="PANTHER" id="PTHR24567">
    <property type="entry name" value="CRP FAMILY TRANSCRIPTIONAL REGULATORY PROTEIN"/>
    <property type="match status" value="1"/>
</dbReference>
<keyword evidence="2" id="KW-0238">DNA-binding</keyword>
<dbReference type="SUPFAM" id="SSF46785">
    <property type="entry name" value="Winged helix' DNA-binding domain"/>
    <property type="match status" value="1"/>
</dbReference>
<dbReference type="GO" id="GO:0005829">
    <property type="term" value="C:cytosol"/>
    <property type="evidence" value="ECO:0007669"/>
    <property type="project" value="TreeGrafter"/>
</dbReference>
<gene>
    <name evidence="6" type="ORF">FOKN1_0470</name>
</gene>
<dbReference type="InterPro" id="IPR014710">
    <property type="entry name" value="RmlC-like_jellyroll"/>
</dbReference>
<feature type="domain" description="HTH crp-type" evidence="5">
    <location>
        <begin position="149"/>
        <end position="216"/>
    </location>
</feature>
<dbReference type="InterPro" id="IPR036388">
    <property type="entry name" value="WH-like_DNA-bd_sf"/>
</dbReference>
<evidence type="ECO:0000313" key="7">
    <source>
        <dbReference type="Proteomes" id="UP000218765"/>
    </source>
</evidence>
<dbReference type="InterPro" id="IPR018490">
    <property type="entry name" value="cNMP-bd_dom_sf"/>
</dbReference>
<keyword evidence="1" id="KW-0805">Transcription regulation</keyword>
<evidence type="ECO:0000256" key="2">
    <source>
        <dbReference type="ARBA" id="ARBA00023125"/>
    </source>
</evidence>
<dbReference type="InterPro" id="IPR000595">
    <property type="entry name" value="cNMP-bd_dom"/>
</dbReference>
<evidence type="ECO:0000259" key="5">
    <source>
        <dbReference type="PROSITE" id="PS51063"/>
    </source>
</evidence>
<dbReference type="Gene3D" id="2.60.120.10">
    <property type="entry name" value="Jelly Rolls"/>
    <property type="match status" value="1"/>
</dbReference>
<keyword evidence="7" id="KW-1185">Reference proteome</keyword>
<dbReference type="InterPro" id="IPR036390">
    <property type="entry name" value="WH_DNA-bd_sf"/>
</dbReference>
<dbReference type="KEGG" id="ttc:FOKN1_0470"/>
<dbReference type="EMBL" id="AP018052">
    <property type="protein sequence ID" value="BAZ92874.1"/>
    <property type="molecule type" value="Genomic_DNA"/>
</dbReference>
<dbReference type="GO" id="GO:0003677">
    <property type="term" value="F:DNA binding"/>
    <property type="evidence" value="ECO:0007669"/>
    <property type="project" value="UniProtKB-KW"/>
</dbReference>
<dbReference type="SMART" id="SM00100">
    <property type="entry name" value="cNMP"/>
    <property type="match status" value="1"/>
</dbReference>
<accession>A0A1Z4VNR8</accession>
<sequence>MSEELKQHLSRHLLFARLTPAQLDRAAQRARLLRLDEGQPLFAQGDPADRFFYVVSGQIKLSRLSPEGNEKVIDIVSAGNTFAEALMFLEGPAYPVNATALGACELVSIDSRDFAAMLRDSIDTCFLLMGDMSQRLRGLIAEIDNLSLQSGTCRVASYLLKMAPEDQDEFRLDIPKGVMASRLSVKPETFSRILRNLQDSGILSIKGAQVTIHDRDALEDRAEGLT</sequence>
<dbReference type="Pfam" id="PF00027">
    <property type="entry name" value="cNMP_binding"/>
    <property type="match status" value="1"/>
</dbReference>
<dbReference type="Gene3D" id="1.10.10.10">
    <property type="entry name" value="Winged helix-like DNA-binding domain superfamily/Winged helix DNA-binding domain"/>
    <property type="match status" value="1"/>
</dbReference>
<dbReference type="PROSITE" id="PS50042">
    <property type="entry name" value="CNMP_BINDING_3"/>
    <property type="match status" value="1"/>
</dbReference>
<dbReference type="PROSITE" id="PS51063">
    <property type="entry name" value="HTH_CRP_2"/>
    <property type="match status" value="1"/>
</dbReference>
<dbReference type="Proteomes" id="UP000218765">
    <property type="component" value="Chromosome"/>
</dbReference>
<evidence type="ECO:0000259" key="4">
    <source>
        <dbReference type="PROSITE" id="PS50042"/>
    </source>
</evidence>
<evidence type="ECO:0000313" key="6">
    <source>
        <dbReference type="EMBL" id="BAZ92874.1"/>
    </source>
</evidence>
<protein>
    <submittedName>
        <fullName evidence="6">Crp/Fnr family transcriptional regulator Dnr</fullName>
    </submittedName>
</protein>
<name>A0A1Z4VNR8_9GAMM</name>
<dbReference type="OrthoDB" id="9777588at2"/>
<evidence type="ECO:0000256" key="3">
    <source>
        <dbReference type="ARBA" id="ARBA00023163"/>
    </source>
</evidence>
<organism evidence="6 7">
    <name type="scientific">Thiohalobacter thiocyanaticus</name>
    <dbReference type="NCBI Taxonomy" id="585455"/>
    <lineage>
        <taxon>Bacteria</taxon>
        <taxon>Pseudomonadati</taxon>
        <taxon>Pseudomonadota</taxon>
        <taxon>Gammaproteobacteria</taxon>
        <taxon>Thiohalobacterales</taxon>
        <taxon>Thiohalobacteraceae</taxon>
        <taxon>Thiohalobacter</taxon>
    </lineage>
</organism>
<reference evidence="6 7" key="1">
    <citation type="submission" date="2017-05" db="EMBL/GenBank/DDBJ databases">
        <title>Thiocyanate degradation by Thiohalobacter thiocyanaticus FOKN1.</title>
        <authorList>
            <person name="Oshiki M."/>
            <person name="Fukushima T."/>
            <person name="Kawano S."/>
            <person name="Nakagawa J."/>
        </authorList>
    </citation>
    <scope>NUCLEOTIDE SEQUENCE [LARGE SCALE GENOMIC DNA]</scope>
    <source>
        <strain evidence="6 7">FOKN1</strain>
    </source>
</reference>
<keyword evidence="3" id="KW-0804">Transcription</keyword>
<dbReference type="PANTHER" id="PTHR24567:SF68">
    <property type="entry name" value="DNA-BINDING TRANSCRIPTIONAL DUAL REGULATOR CRP"/>
    <property type="match status" value="1"/>
</dbReference>
<proteinExistence type="predicted"/>
<evidence type="ECO:0000256" key="1">
    <source>
        <dbReference type="ARBA" id="ARBA00023015"/>
    </source>
</evidence>